<keyword evidence="6" id="KW-1185">Reference proteome</keyword>
<dbReference type="NCBIfam" id="TIGR01451">
    <property type="entry name" value="B_ant_repeat"/>
    <property type="match status" value="1"/>
</dbReference>
<feature type="region of interest" description="Disordered" evidence="2">
    <location>
        <begin position="806"/>
        <end position="827"/>
    </location>
</feature>
<dbReference type="Gene3D" id="2.60.40.10">
    <property type="entry name" value="Immunoglobulins"/>
    <property type="match status" value="2"/>
</dbReference>
<dbReference type="PANTHER" id="PTHR34819">
    <property type="entry name" value="LARGE CYSTEINE-RICH PERIPLASMIC PROTEIN OMCB"/>
    <property type="match status" value="1"/>
</dbReference>
<dbReference type="Proteomes" id="UP000598820">
    <property type="component" value="Unassembled WGS sequence"/>
</dbReference>
<dbReference type="EMBL" id="JACWZY010000003">
    <property type="protein sequence ID" value="MBD2700233.1"/>
    <property type="molecule type" value="Genomic_DNA"/>
</dbReference>
<dbReference type="SUPFAM" id="SSF52266">
    <property type="entry name" value="SGNH hydrolase"/>
    <property type="match status" value="1"/>
</dbReference>
<dbReference type="AlphaFoldDB" id="A0A926XYM1"/>
<sequence>MKKYLRLLLLVYWLCPLSSIAQIVITSPVPRMVFQRNLANQGTILVAGTIPTGANGVEARVVPLASGQGEVTAWTPLQILPNSSAFRGNITAKAGFYRLDVRAKSGSSVTAGTSVNRIGVGEVFIVAGQSNNYGGFQRVQSSVEDRVSSIDIQLDSISDQLLPLRFSNISYGTAIGPSQPPHLWGMLGDKLVQRLNVPVMFLGASLGATSSSQWQQSAAGNIGTTPQTSVYRQLGTVLLHYVSRTGARAVLWHQGESDNFSDQPTYYNNIQYVIQKSRQQVHGNQLPWVVSRASYILGQTNPAVIAAQNQLIANVPSVYAGPSTDDILGPTYRPDDIHMKGPGLIEFTNRWDQSLSASFFQNAVPYLPNDASALITSGYTLPITRRPGEVITAASIRNVPQEPDNQFFVQIVRTSDGQTVYESAPTTSNPIMVTLPANLPEGQYQFRTVSTHPVIVGTLSEPFVASQSSPVSPLPPVLQQATGGGTADPVIRRFGYRYETESHGFYAMVQATAPVEVRIERIDGGGFSDSGWNVAPSISEAPDYVEFADFNYIRNYPPISGGVGGVEPTGRYRYSVRRQGDSGPGLWYDLRFLGRRNILYYPMEPTAPIPPVVTITDVPSSCVSGSFNVSFVVTDGAVNGGNMFTVRLSDANGSFANETTVGSGTGSPIAVTLPSSLPIGSNYRVRVLASNPELASAPSAAFALCSGADLSITMRLGNRTPAVEQPIDVTITLTNSGPLAAENVAIQSLLPNGLEFINTSSPAVNGAGNTVNISAGSIAPVMSIPYMFQVKTTQPGTFFATSQITSSNQIDPDSQPNSGTGDGQDDAATVDLRTLTGFDTYYAYSPNPNQTPLPPVQTNPPPTNPSKSDLSLSIIASKLLVLASEPIQLQLSVSNRGGVTANSVSVQTQLPAGWQLLNPAGFTVNGQTITGTIGSIPVGQKGTLTLSVQPSSGGIVMAQIAGSNPADDDSTPGNGYQNGEDDEAAITILMK</sequence>
<dbReference type="InterPro" id="IPR051172">
    <property type="entry name" value="Chlamydia_OmcB"/>
</dbReference>
<feature type="compositionally biased region" description="Pro residues" evidence="2">
    <location>
        <begin position="849"/>
        <end position="864"/>
    </location>
</feature>
<accession>A0A926XYM1</accession>
<evidence type="ECO:0000256" key="2">
    <source>
        <dbReference type="SAM" id="MobiDB-lite"/>
    </source>
</evidence>
<keyword evidence="1" id="KW-0378">Hydrolase</keyword>
<feature type="domain" description="Sialate O-acetylesterase" evidence="4">
    <location>
        <begin position="122"/>
        <end position="350"/>
    </location>
</feature>
<feature type="domain" description="DUF11" evidence="3">
    <location>
        <begin position="709"/>
        <end position="820"/>
    </location>
</feature>
<proteinExistence type="predicted"/>
<comment type="caution">
    <text evidence="5">The sequence shown here is derived from an EMBL/GenBank/DDBJ whole genome shotgun (WGS) entry which is preliminary data.</text>
</comment>
<evidence type="ECO:0000256" key="1">
    <source>
        <dbReference type="ARBA" id="ARBA00022801"/>
    </source>
</evidence>
<feature type="region of interest" description="Disordered" evidence="2">
    <location>
        <begin position="843"/>
        <end position="868"/>
    </location>
</feature>
<organism evidence="5 6">
    <name type="scientific">Spirosoma profusum</name>
    <dbReference type="NCBI Taxonomy" id="2771354"/>
    <lineage>
        <taxon>Bacteria</taxon>
        <taxon>Pseudomonadati</taxon>
        <taxon>Bacteroidota</taxon>
        <taxon>Cytophagia</taxon>
        <taxon>Cytophagales</taxon>
        <taxon>Cytophagaceae</taxon>
        <taxon>Spirosoma</taxon>
    </lineage>
</organism>
<evidence type="ECO:0000259" key="4">
    <source>
        <dbReference type="Pfam" id="PF03629"/>
    </source>
</evidence>
<dbReference type="InterPro" id="IPR001434">
    <property type="entry name" value="OmcB-like_DUF11"/>
</dbReference>
<feature type="domain" description="DUF11" evidence="3">
    <location>
        <begin position="869"/>
        <end position="974"/>
    </location>
</feature>
<protein>
    <submittedName>
        <fullName evidence="5">DUF11 domain-containing protein</fullName>
    </submittedName>
</protein>
<dbReference type="GO" id="GO:0016788">
    <property type="term" value="F:hydrolase activity, acting on ester bonds"/>
    <property type="evidence" value="ECO:0007669"/>
    <property type="project" value="UniProtKB-ARBA"/>
</dbReference>
<dbReference type="Pfam" id="PF01345">
    <property type="entry name" value="DUF11"/>
    <property type="match status" value="2"/>
</dbReference>
<evidence type="ECO:0000259" key="3">
    <source>
        <dbReference type="Pfam" id="PF01345"/>
    </source>
</evidence>
<reference evidence="5" key="1">
    <citation type="submission" date="2020-09" db="EMBL/GenBank/DDBJ databases">
        <authorList>
            <person name="Kim M.K."/>
        </authorList>
    </citation>
    <scope>NUCLEOTIDE SEQUENCE</scope>
    <source>
        <strain evidence="5">BT702</strain>
    </source>
</reference>
<dbReference type="InterPro" id="IPR013783">
    <property type="entry name" value="Ig-like_fold"/>
</dbReference>
<dbReference type="Pfam" id="PF03629">
    <property type="entry name" value="SASA"/>
    <property type="match status" value="1"/>
</dbReference>
<evidence type="ECO:0000313" key="6">
    <source>
        <dbReference type="Proteomes" id="UP000598820"/>
    </source>
</evidence>
<name>A0A926XYM1_9BACT</name>
<feature type="compositionally biased region" description="Polar residues" evidence="2">
    <location>
        <begin position="806"/>
        <end position="819"/>
    </location>
</feature>
<evidence type="ECO:0000313" key="5">
    <source>
        <dbReference type="EMBL" id="MBD2700233.1"/>
    </source>
</evidence>
<dbReference type="PANTHER" id="PTHR34819:SF3">
    <property type="entry name" value="CELL SURFACE PROTEIN"/>
    <property type="match status" value="1"/>
</dbReference>
<dbReference type="InterPro" id="IPR047589">
    <property type="entry name" value="DUF11_rpt"/>
</dbReference>
<dbReference type="Gene3D" id="3.40.50.1110">
    <property type="entry name" value="SGNH hydrolase"/>
    <property type="match status" value="1"/>
</dbReference>
<dbReference type="RefSeq" id="WP_190886079.1">
    <property type="nucleotide sequence ID" value="NZ_JACWZY010000003.1"/>
</dbReference>
<dbReference type="InterPro" id="IPR005181">
    <property type="entry name" value="SASA"/>
</dbReference>
<dbReference type="InterPro" id="IPR036514">
    <property type="entry name" value="SGNH_hydro_sf"/>
</dbReference>
<gene>
    <name evidence="5" type="ORF">IC229_06275</name>
</gene>